<dbReference type="Proteomes" id="UP000179467">
    <property type="component" value="Unassembled WGS sequence"/>
</dbReference>
<gene>
    <name evidence="3" type="ORF">BHE75_03690</name>
</gene>
<comment type="caution">
    <text evidence="3">The sequence shown here is derived from an EMBL/GenBank/DDBJ whole genome shotgun (WGS) entry which is preliminary data.</text>
</comment>
<feature type="region of interest" description="Disordered" evidence="1">
    <location>
        <begin position="40"/>
        <end position="65"/>
    </location>
</feature>
<dbReference type="RefSeq" id="WP_139181768.1">
    <property type="nucleotide sequence ID" value="NZ_MIPT01000001.1"/>
</dbReference>
<dbReference type="OrthoDB" id="7470453at2"/>
<reference evidence="3 4" key="1">
    <citation type="submission" date="2016-09" db="EMBL/GenBank/DDBJ databases">
        <title>Metabolic pathway, cell adaptation mechanisms and a novel monoxygenase revealed through proteogenomic-transcription analysis of a Sphingomonas haloaromaticamans strain degrading the fungicide ortho-phenylphenol.</title>
        <authorList>
            <person name="Perruchon C."/>
            <person name="Papadopoulou E.S."/>
            <person name="Rousidou C."/>
            <person name="Vasileiadis S."/>
            <person name="Tanou G."/>
            <person name="Amoutzias G."/>
            <person name="Molassiotis A."/>
            <person name="Karpouzas D.G."/>
        </authorList>
    </citation>
    <scope>NUCLEOTIDE SEQUENCE [LARGE SCALE GENOMIC DNA]</scope>
    <source>
        <strain evidence="3 4">P3</strain>
    </source>
</reference>
<evidence type="ECO:0000313" key="3">
    <source>
        <dbReference type="EMBL" id="OHT21679.1"/>
    </source>
</evidence>
<name>A0A1S1HHA9_9SPHN</name>
<keyword evidence="2" id="KW-0812">Transmembrane</keyword>
<proteinExistence type="predicted"/>
<evidence type="ECO:0000313" key="4">
    <source>
        <dbReference type="Proteomes" id="UP000179467"/>
    </source>
</evidence>
<feature type="transmembrane region" description="Helical" evidence="2">
    <location>
        <begin position="12"/>
        <end position="31"/>
    </location>
</feature>
<keyword evidence="2" id="KW-1133">Transmembrane helix</keyword>
<keyword evidence="2" id="KW-0472">Membrane</keyword>
<evidence type="ECO:0000256" key="2">
    <source>
        <dbReference type="SAM" id="Phobius"/>
    </source>
</evidence>
<organism evidence="3 4">
    <name type="scientific">Edaphosphingomonas haloaromaticamans</name>
    <dbReference type="NCBI Taxonomy" id="653954"/>
    <lineage>
        <taxon>Bacteria</taxon>
        <taxon>Pseudomonadati</taxon>
        <taxon>Pseudomonadota</taxon>
        <taxon>Alphaproteobacteria</taxon>
        <taxon>Sphingomonadales</taxon>
        <taxon>Rhizorhabdaceae</taxon>
        <taxon>Edaphosphingomonas</taxon>
    </lineage>
</organism>
<dbReference type="EMBL" id="MIPT01000001">
    <property type="protein sequence ID" value="OHT21679.1"/>
    <property type="molecule type" value="Genomic_DNA"/>
</dbReference>
<keyword evidence="4" id="KW-1185">Reference proteome</keyword>
<dbReference type="AlphaFoldDB" id="A0A1S1HHA9"/>
<evidence type="ECO:0000256" key="1">
    <source>
        <dbReference type="SAM" id="MobiDB-lite"/>
    </source>
</evidence>
<accession>A0A1S1HHA9</accession>
<feature type="compositionally biased region" description="Low complexity" evidence="1">
    <location>
        <begin position="41"/>
        <end position="50"/>
    </location>
</feature>
<protein>
    <submittedName>
        <fullName evidence="3">Uncharacterized protein</fullName>
    </submittedName>
</protein>
<sequence length="284" mass="30718">MERDANRKWRLVWVAAGMVGIVVAAMAGFYIGQRSVPPAAPAQQVTAPPARVETTHTTEPPVSTGPIDRASLLAAVAAAADATASGGPLPAENAELAGRAFTLRLPFGCDGPLPEAGNIWAGWTYNPGTKALKLIVHPERWDTGNWVHQLAGDTAFEAVEGFWIRRPWTVSEACPVGGDAGASSDTTEASVRQTVALAQFFRPETPRNLRRGKRPYAFTIRQEAEAVPGDFRLRINGRIVAFADGQPIHCRNEVPAERPICVINVEFTQVAFEDAQAKTLTEWR</sequence>